<reference evidence="6 7" key="1">
    <citation type="submission" date="2020-04" db="EMBL/GenBank/DDBJ databases">
        <authorList>
            <person name="Graf S J."/>
        </authorList>
    </citation>
    <scope>NUCLEOTIDE SEQUENCE [LARGE SCALE GENOMIC DNA]</scope>
    <source>
        <strain evidence="6">1</strain>
    </source>
</reference>
<dbReference type="SUPFAM" id="SSF141091">
    <property type="entry name" value="L21p-like"/>
    <property type="match status" value="1"/>
</dbReference>
<comment type="subunit">
    <text evidence="4">Part of the 50S ribosomal subunit. Contacts protein L20.</text>
</comment>
<evidence type="ECO:0000256" key="2">
    <source>
        <dbReference type="ARBA" id="ARBA00022980"/>
    </source>
</evidence>
<dbReference type="InterPro" id="IPR028909">
    <property type="entry name" value="bL21-like"/>
</dbReference>
<protein>
    <recommendedName>
        <fullName evidence="4">Large ribosomal subunit protein bL21</fullName>
    </recommendedName>
</protein>
<proteinExistence type="inferred from homology"/>
<dbReference type="InterPro" id="IPR001787">
    <property type="entry name" value="Ribosomal_bL21"/>
</dbReference>
<dbReference type="GO" id="GO:0005737">
    <property type="term" value="C:cytoplasm"/>
    <property type="evidence" value="ECO:0007669"/>
    <property type="project" value="UniProtKB-ARBA"/>
</dbReference>
<dbReference type="Proteomes" id="UP000509549">
    <property type="component" value="Chromosome"/>
</dbReference>
<dbReference type="GO" id="GO:1990904">
    <property type="term" value="C:ribonucleoprotein complex"/>
    <property type="evidence" value="ECO:0007669"/>
    <property type="project" value="UniProtKB-KW"/>
</dbReference>
<keyword evidence="3 4" id="KW-0687">Ribonucleoprotein</keyword>
<dbReference type="PANTHER" id="PTHR21349:SF0">
    <property type="entry name" value="LARGE RIBOSOMAL SUBUNIT PROTEIN BL21M"/>
    <property type="match status" value="1"/>
</dbReference>
<dbReference type="InterPro" id="IPR036164">
    <property type="entry name" value="bL21-like_sf"/>
</dbReference>
<keyword evidence="7" id="KW-1185">Reference proteome</keyword>
<sequence>MHALISDRNKQYLVKENCFIKVDFINVAANSIINIDDVIFYNNGDSVIFGSPFLKDVVVKLEVINHFKLDKKITLKFRRRKHHMKRIGNRQKMTTLKVIFIGNK</sequence>
<evidence type="ECO:0000313" key="6">
    <source>
        <dbReference type="EMBL" id="CAB3976508.1"/>
    </source>
</evidence>
<dbReference type="GO" id="GO:0019843">
    <property type="term" value="F:rRNA binding"/>
    <property type="evidence" value="ECO:0007669"/>
    <property type="project" value="UniProtKB-UniRule"/>
</dbReference>
<keyword evidence="4 5" id="KW-0699">rRNA-binding</keyword>
<dbReference type="KEGG" id="acil:ESZ_00318"/>
<comment type="function">
    <text evidence="4 5">This protein binds to 23S rRNA in the presence of protein L20.</text>
</comment>
<dbReference type="GO" id="GO:0003735">
    <property type="term" value="F:structural constituent of ribosome"/>
    <property type="evidence" value="ECO:0007669"/>
    <property type="project" value="InterPro"/>
</dbReference>
<organism evidence="6 7">
    <name type="scientific">Candidatus Azoamicus ciliaticola</name>
    <dbReference type="NCBI Taxonomy" id="2652803"/>
    <lineage>
        <taxon>Bacteria</taxon>
        <taxon>Pseudomonadati</taxon>
        <taxon>Pseudomonadota</taxon>
        <taxon>Gammaproteobacteria</taxon>
        <taxon>Candidatus Azoamicaceae</taxon>
        <taxon>Candidatus Azoamicus</taxon>
    </lineage>
</organism>
<dbReference type="NCBIfam" id="TIGR00061">
    <property type="entry name" value="L21"/>
    <property type="match status" value="1"/>
</dbReference>
<evidence type="ECO:0000256" key="1">
    <source>
        <dbReference type="ARBA" id="ARBA00008563"/>
    </source>
</evidence>
<evidence type="ECO:0000256" key="3">
    <source>
        <dbReference type="ARBA" id="ARBA00023274"/>
    </source>
</evidence>
<accession>A0A6J5JW14</accession>
<dbReference type="RefSeq" id="WP_176605033.1">
    <property type="nucleotide sequence ID" value="NZ_LR794158.1"/>
</dbReference>
<evidence type="ECO:0000256" key="5">
    <source>
        <dbReference type="RuleBase" id="RU000562"/>
    </source>
</evidence>
<dbReference type="GO" id="GO:0006412">
    <property type="term" value="P:translation"/>
    <property type="evidence" value="ECO:0007669"/>
    <property type="project" value="UniProtKB-UniRule"/>
</dbReference>
<dbReference type="GO" id="GO:0005840">
    <property type="term" value="C:ribosome"/>
    <property type="evidence" value="ECO:0007669"/>
    <property type="project" value="UniProtKB-KW"/>
</dbReference>
<dbReference type="HAMAP" id="MF_01363">
    <property type="entry name" value="Ribosomal_bL21"/>
    <property type="match status" value="1"/>
</dbReference>
<dbReference type="EMBL" id="LR794158">
    <property type="protein sequence ID" value="CAB3976508.1"/>
    <property type="molecule type" value="Genomic_DNA"/>
</dbReference>
<name>A0A6J5JW14_9GAMM</name>
<dbReference type="PANTHER" id="PTHR21349">
    <property type="entry name" value="50S RIBOSOMAL PROTEIN L21"/>
    <property type="match status" value="1"/>
</dbReference>
<comment type="similarity">
    <text evidence="1 4 5">Belongs to the bacterial ribosomal protein bL21 family.</text>
</comment>
<gene>
    <name evidence="4 6" type="primary">rplU</name>
    <name evidence="6" type="ORF">ESZ_00318</name>
</gene>
<dbReference type="AlphaFoldDB" id="A0A6J5JW14"/>
<keyword evidence="2 4" id="KW-0689">Ribosomal protein</keyword>
<dbReference type="Pfam" id="PF00829">
    <property type="entry name" value="Ribosomal_L21p"/>
    <property type="match status" value="1"/>
</dbReference>
<evidence type="ECO:0000256" key="4">
    <source>
        <dbReference type="HAMAP-Rule" id="MF_01363"/>
    </source>
</evidence>
<evidence type="ECO:0000313" key="7">
    <source>
        <dbReference type="Proteomes" id="UP000509549"/>
    </source>
</evidence>
<keyword evidence="4 5" id="KW-0694">RNA-binding</keyword>